<keyword evidence="1" id="KW-1133">Transmembrane helix</keyword>
<evidence type="ECO:0000313" key="3">
    <source>
        <dbReference type="Proteomes" id="UP001056855"/>
    </source>
</evidence>
<proteinExistence type="predicted"/>
<dbReference type="Pfam" id="PF24368">
    <property type="entry name" value="DUF7524"/>
    <property type="match status" value="1"/>
</dbReference>
<organism evidence="2 3">
    <name type="scientific">Natronosalvus rutilus</name>
    <dbReference type="NCBI Taxonomy" id="2953753"/>
    <lineage>
        <taxon>Archaea</taxon>
        <taxon>Methanobacteriati</taxon>
        <taxon>Methanobacteriota</taxon>
        <taxon>Stenosarchaea group</taxon>
        <taxon>Halobacteria</taxon>
        <taxon>Halobacteriales</taxon>
        <taxon>Natrialbaceae</taxon>
        <taxon>Natronosalvus</taxon>
    </lineage>
</organism>
<evidence type="ECO:0000256" key="1">
    <source>
        <dbReference type="SAM" id="Phobius"/>
    </source>
</evidence>
<dbReference type="AlphaFoldDB" id="A0A9E7N9L5"/>
<dbReference type="KEGG" id="sawl:NGM29_14715"/>
<gene>
    <name evidence="2" type="ORF">NGM29_14715</name>
</gene>
<evidence type="ECO:0000313" key="2">
    <source>
        <dbReference type="EMBL" id="UTF53014.1"/>
    </source>
</evidence>
<keyword evidence="3" id="KW-1185">Reference proteome</keyword>
<accession>A0A9E7N9L5</accession>
<keyword evidence="1" id="KW-0812">Transmembrane</keyword>
<keyword evidence="1" id="KW-0472">Membrane</keyword>
<feature type="transmembrane region" description="Helical" evidence="1">
    <location>
        <begin position="161"/>
        <end position="181"/>
    </location>
</feature>
<dbReference type="RefSeq" id="WP_254157140.1">
    <property type="nucleotide sequence ID" value="NZ_CP100355.1"/>
</dbReference>
<feature type="transmembrane region" description="Helical" evidence="1">
    <location>
        <begin position="187"/>
        <end position="206"/>
    </location>
</feature>
<reference evidence="2" key="1">
    <citation type="submission" date="2022-06" db="EMBL/GenBank/DDBJ databases">
        <title>Diverse halophilic archaea isolated from saline environments.</title>
        <authorList>
            <person name="Cui H.-L."/>
        </authorList>
    </citation>
    <scope>NUCLEOTIDE SEQUENCE</scope>
    <source>
        <strain evidence="2">WLHS1</strain>
    </source>
</reference>
<name>A0A9E7N9L5_9EURY</name>
<dbReference type="Proteomes" id="UP001056855">
    <property type="component" value="Chromosome"/>
</dbReference>
<dbReference type="GeneID" id="73291323"/>
<dbReference type="InterPro" id="IPR055946">
    <property type="entry name" value="DUF7524"/>
</dbReference>
<dbReference type="EMBL" id="CP100355">
    <property type="protein sequence ID" value="UTF53014.1"/>
    <property type="molecule type" value="Genomic_DNA"/>
</dbReference>
<protein>
    <submittedName>
        <fullName evidence="2">Uncharacterized protein</fullName>
    </submittedName>
</protein>
<sequence>MSRHAATVTVDRTGSDSLTASASSLEASHPFEIQLESEGGPAHVHCRLTGELTGAASIGGLNAGNGNARDGNHYVDPDRPTPILIDFDPVALEAPLEGSIVLSTGYGATETTLAVTLLPTTRSVDVDQTLGEPAREEPEPTALERGVEQLRAVSGLEPGTLGVLALAVLAIAIAWSTAAVVGGTVAYASVLIVSIGVVVAVALLVGRLEPPG</sequence>